<evidence type="ECO:0000256" key="8">
    <source>
        <dbReference type="ARBA" id="ARBA00063060"/>
    </source>
</evidence>
<dbReference type="GO" id="GO:0030131">
    <property type="term" value="C:clathrin adaptor complex"/>
    <property type="evidence" value="ECO:0007669"/>
    <property type="project" value="InterPro"/>
</dbReference>
<dbReference type="Pfam" id="PF01602">
    <property type="entry name" value="Adaptin_N"/>
    <property type="match status" value="1"/>
</dbReference>
<dbReference type="InterPro" id="IPR016342">
    <property type="entry name" value="AP_complex_bsu_1_2_4"/>
</dbReference>
<dbReference type="InterPro" id="IPR011989">
    <property type="entry name" value="ARM-like"/>
</dbReference>
<evidence type="ECO:0000256" key="12">
    <source>
        <dbReference type="ARBA" id="ARBA00078402"/>
    </source>
</evidence>
<evidence type="ECO:0000256" key="2">
    <source>
        <dbReference type="ARBA" id="ARBA00006613"/>
    </source>
</evidence>
<dbReference type="OrthoDB" id="10254310at2759"/>
<dbReference type="GO" id="GO:0006605">
    <property type="term" value="P:protein targeting"/>
    <property type="evidence" value="ECO:0007669"/>
    <property type="project" value="UniProtKB-ARBA"/>
</dbReference>
<dbReference type="GO" id="GO:0030276">
    <property type="term" value="F:clathrin binding"/>
    <property type="evidence" value="ECO:0007669"/>
    <property type="project" value="InterPro"/>
</dbReference>
<protein>
    <recommendedName>
        <fullName evidence="9">AP-4 complex subunit beta-1</fullName>
    </recommendedName>
    <alternativeName>
        <fullName evidence="12">AP-4 adaptor complex subunit beta</fullName>
    </alternativeName>
    <alternativeName>
        <fullName evidence="11">Adaptor-related protein complex 4 subunit beta-1</fullName>
    </alternativeName>
    <alternativeName>
        <fullName evidence="13">Beta subunit of AP-4</fullName>
    </alternativeName>
    <alternativeName>
        <fullName evidence="10">Beta4-adaptin</fullName>
    </alternativeName>
</protein>
<dbReference type="InterPro" id="IPR012295">
    <property type="entry name" value="TBP_dom_sf"/>
</dbReference>
<evidence type="ECO:0000259" key="14">
    <source>
        <dbReference type="SMART" id="SM01020"/>
    </source>
</evidence>
<evidence type="ECO:0000256" key="7">
    <source>
        <dbReference type="ARBA" id="ARBA00053594"/>
    </source>
</evidence>
<comment type="similarity">
    <text evidence="2">Belongs to the adaptor complexes large subunit family.</text>
</comment>
<comment type="subcellular location">
    <subcellularLocation>
        <location evidence="1">Golgi apparatus</location>
        <location evidence="1">trans-Golgi network membrane</location>
        <topology evidence="1">Peripheral membrane protein</topology>
    </subcellularLocation>
</comment>
<feature type="domain" description="Beta-adaptin appendage C-terminal subdomain" evidence="14">
    <location>
        <begin position="631"/>
        <end position="743"/>
    </location>
</feature>
<dbReference type="Proteomes" id="UP000653383">
    <property type="component" value="Unassembled WGS sequence"/>
</dbReference>
<dbReference type="PIRSF" id="PIRSF002291">
    <property type="entry name" value="AP_complex_beta"/>
    <property type="match status" value="1"/>
</dbReference>
<dbReference type="Pfam" id="PF09066">
    <property type="entry name" value="B2-adapt-app_C"/>
    <property type="match status" value="1"/>
</dbReference>
<organism evidence="15 16">
    <name type="scientific">Nicator chloris</name>
    <dbReference type="NCBI Taxonomy" id="237433"/>
    <lineage>
        <taxon>Eukaryota</taxon>
        <taxon>Metazoa</taxon>
        <taxon>Chordata</taxon>
        <taxon>Craniata</taxon>
        <taxon>Vertebrata</taxon>
        <taxon>Euteleostomi</taxon>
        <taxon>Archelosauria</taxon>
        <taxon>Archosauria</taxon>
        <taxon>Dinosauria</taxon>
        <taxon>Saurischia</taxon>
        <taxon>Theropoda</taxon>
        <taxon>Coelurosauria</taxon>
        <taxon>Aves</taxon>
        <taxon>Neognathae</taxon>
        <taxon>Neoaves</taxon>
        <taxon>Telluraves</taxon>
        <taxon>Australaves</taxon>
        <taxon>Passeriformes</taxon>
        <taxon>Sylvioidea</taxon>
        <taxon>Pycnonotidae</taxon>
        <taxon>Nicator</taxon>
    </lineage>
</organism>
<dbReference type="InterPro" id="IPR026739">
    <property type="entry name" value="AP_beta"/>
</dbReference>
<dbReference type="Gene3D" id="1.25.10.10">
    <property type="entry name" value="Leucine-rich Repeat Variant"/>
    <property type="match status" value="1"/>
</dbReference>
<dbReference type="FunFam" id="3.30.310.10:FF:000013">
    <property type="entry name" value="AP complex subunit beta"/>
    <property type="match status" value="1"/>
</dbReference>
<dbReference type="EMBL" id="WAAE01004687">
    <property type="protein sequence ID" value="NXX26607.1"/>
    <property type="molecule type" value="Genomic_DNA"/>
</dbReference>
<keyword evidence="4" id="KW-0653">Protein transport</keyword>
<dbReference type="GO" id="GO:0005794">
    <property type="term" value="C:Golgi apparatus"/>
    <property type="evidence" value="ECO:0007669"/>
    <property type="project" value="UniProtKB-SubCell"/>
</dbReference>
<proteinExistence type="inferred from homology"/>
<dbReference type="GO" id="GO:0016192">
    <property type="term" value="P:vesicle-mediated transport"/>
    <property type="evidence" value="ECO:0007669"/>
    <property type="project" value="InterPro"/>
</dbReference>
<dbReference type="SMART" id="SM01020">
    <property type="entry name" value="B2-adapt-app_C"/>
    <property type="match status" value="1"/>
</dbReference>
<keyword evidence="6" id="KW-0472">Membrane</keyword>
<sequence length="750" mass="83103">MPYLGGEEAQRELRRALSNPHVQADPARYRGAVLRVIRLMAQGADVSGLFPEMVKAGAVPDVVQKKLVSFYVRAQAPRQPQLALLAVNSLRKDCAHPSPAVRGLALRTMCGLRMPGIQEYLQQPLVNGLRDKASYVRRAAVLGCAKMAKLQGDCEVDGALVNELYSLLRDQDPIVVVNCLRALEEILKKEGGVVINKPIAHHLLNRMPDLDQWGQSEVLTFLLRYKPRSEDELFDILNLLDGYLKSSSPSVVMAATKLFLVLAREYPDVQADVLVRVKGPLLSACSSESRELCFTALCHVRQILRSLPGHFSSHYKKFFCSYSEPHYIKCQKMEVLCELVNDENVQQVLEELKGYCTDVSVELAQGAIFAIANIARTYTEQCVGILTELLGLQQEHITSAVVRAFRDLAWLCPQCTDAVCQALPGCEDTIQDSEGKQALVWLLGTHGEKIPNAPYVLEDFVENVKCETFAAVKMELLTALVRLFLARPAECQDTLGRLLHYCIEEEQDMAVRDRGLFYYRLLQSGLEEVKRVLCSPKSDPSLGLLGDQSKQPVNAWALEFNTLATVYGRERWALATAQQPVEPSYSCSPRAASRNRDTGNKEILEVHPDIPMSEGNKELLKAHPDAGSLSLIPDVSLTAEQFEKTWLSLDTSCQFSLPWCGPVHADTIQTALRVVHIQTIAMSKAGAQPWKAYLSAQDDSGCLFLTELLLEAADSELQVSVKQNEAKPEALQSFISALRTVLEAVAGLES</sequence>
<feature type="non-terminal residue" evidence="15">
    <location>
        <position position="750"/>
    </location>
</feature>
<dbReference type="InterPro" id="IPR015151">
    <property type="entry name" value="B-adaptin_app_sub_C"/>
</dbReference>
<keyword evidence="5" id="KW-0333">Golgi apparatus</keyword>
<dbReference type="Gene3D" id="3.30.310.10">
    <property type="entry name" value="TATA-Binding Protein"/>
    <property type="match status" value="1"/>
</dbReference>
<evidence type="ECO:0000313" key="16">
    <source>
        <dbReference type="Proteomes" id="UP000653383"/>
    </source>
</evidence>
<gene>
    <name evidence="15" type="primary">Ap4b1</name>
    <name evidence="15" type="ORF">NICCHL_R08426</name>
</gene>
<evidence type="ECO:0000256" key="6">
    <source>
        <dbReference type="ARBA" id="ARBA00023136"/>
    </source>
</evidence>
<dbReference type="InterPro" id="IPR002553">
    <property type="entry name" value="Clathrin/coatomer_adapt-like_N"/>
</dbReference>
<evidence type="ECO:0000256" key="9">
    <source>
        <dbReference type="ARBA" id="ARBA00072272"/>
    </source>
</evidence>
<dbReference type="FunFam" id="1.25.10.10:FF:000151">
    <property type="entry name" value="AP complex subunit beta"/>
    <property type="match status" value="1"/>
</dbReference>
<comment type="function">
    <text evidence="7">Component of the adaptor protein complex 4 (AP-4). Adaptor protein complexes are vesicle coat components involved both in vesicle formation and cargo selection. They control the vesicular transport of proteins in different trafficking pathways. AP-4 forms a non clathrin-associated coat on vesicles departing the trans-Golgi network (TGN) and may be involved in the targeting of proteins from the trans-Golgi network (TGN) to the endosomal-lysosomal system. It is also involved in protein sorting to the basolateral membrane in epithelial cells and the proper asymmetric localization of somatodendritic proteins in neurons. AP-4 is involved in the recognition and binding of tyrosine-based sorting signals found in the cytoplasmic part of cargos, but may also recognize other types of sorting signal.</text>
</comment>
<keyword evidence="3" id="KW-0813">Transport</keyword>
<evidence type="ECO:0000256" key="11">
    <source>
        <dbReference type="ARBA" id="ARBA00076175"/>
    </source>
</evidence>
<evidence type="ECO:0000256" key="10">
    <source>
        <dbReference type="ARBA" id="ARBA00075173"/>
    </source>
</evidence>
<comment type="caution">
    <text evidence="15">The sequence shown here is derived from an EMBL/GenBank/DDBJ whole genome shotgun (WGS) entry which is preliminary data.</text>
</comment>
<dbReference type="PANTHER" id="PTHR11134">
    <property type="entry name" value="ADAPTOR COMPLEX SUBUNIT BETA FAMILY MEMBER"/>
    <property type="match status" value="1"/>
</dbReference>
<evidence type="ECO:0000256" key="1">
    <source>
        <dbReference type="ARBA" id="ARBA00004150"/>
    </source>
</evidence>
<evidence type="ECO:0000256" key="13">
    <source>
        <dbReference type="ARBA" id="ARBA00083780"/>
    </source>
</evidence>
<reference evidence="15" key="1">
    <citation type="submission" date="2020-02" db="EMBL/GenBank/DDBJ databases">
        <title>Bird 10,000 Genomes (B10K) Project - Family phase.</title>
        <authorList>
            <person name="Zhang G."/>
        </authorList>
    </citation>
    <scope>NUCLEOTIDE SEQUENCE</scope>
    <source>
        <strain evidence="15">B10K-DU-002-40</strain>
        <tissue evidence="15">Muscle</tissue>
    </source>
</reference>
<feature type="non-terminal residue" evidence="15">
    <location>
        <position position="1"/>
    </location>
</feature>
<dbReference type="InterPro" id="IPR016024">
    <property type="entry name" value="ARM-type_fold"/>
</dbReference>
<evidence type="ECO:0000256" key="4">
    <source>
        <dbReference type="ARBA" id="ARBA00022927"/>
    </source>
</evidence>
<evidence type="ECO:0000256" key="5">
    <source>
        <dbReference type="ARBA" id="ARBA00023034"/>
    </source>
</evidence>
<evidence type="ECO:0000313" key="15">
    <source>
        <dbReference type="EMBL" id="NXX26607.1"/>
    </source>
</evidence>
<accession>A0A852HMJ3</accession>
<evidence type="ECO:0000256" key="3">
    <source>
        <dbReference type="ARBA" id="ARBA00022448"/>
    </source>
</evidence>
<name>A0A852HMJ3_9PASS</name>
<dbReference type="GO" id="GO:0006886">
    <property type="term" value="P:intracellular protein transport"/>
    <property type="evidence" value="ECO:0007669"/>
    <property type="project" value="InterPro"/>
</dbReference>
<dbReference type="AlphaFoldDB" id="A0A852HMJ3"/>
<comment type="subunit">
    <text evidence="8">Adaptor protein complex 4 (AP-4) is a heterotetramer composed of two large adaptins (epsilon-type subunit AP4E1 and beta-type subunit AP4B1), a medium adaptin (mu-type subunit AP4M1) and a small adaptin (sigma-type AP4S1). Interacts with TEPSIN; this interaction requires the presence of a functional AP-4 complex. Interacts with GRIA2; probably indirect it mediates the somatodendritic localization of GRIA2 in neurons.</text>
</comment>
<keyword evidence="16" id="KW-1185">Reference proteome</keyword>
<dbReference type="SUPFAM" id="SSF48371">
    <property type="entry name" value="ARM repeat"/>
    <property type="match status" value="1"/>
</dbReference>